<protein>
    <submittedName>
        <fullName evidence="3">Permease of the drug/metabolite transporter (DMT) superfamily</fullName>
    </submittedName>
</protein>
<keyword evidence="1" id="KW-0812">Transmembrane</keyword>
<organism evidence="3">
    <name type="scientific">uncultured Gemmatimonadota bacterium</name>
    <dbReference type="NCBI Taxonomy" id="203437"/>
    <lineage>
        <taxon>Bacteria</taxon>
        <taxon>Pseudomonadati</taxon>
        <taxon>Gemmatimonadota</taxon>
        <taxon>environmental samples</taxon>
    </lineage>
</organism>
<keyword evidence="1" id="KW-0472">Membrane</keyword>
<feature type="transmembrane region" description="Helical" evidence="1">
    <location>
        <begin position="167"/>
        <end position="184"/>
    </location>
</feature>
<accession>A0A6J4N0D6</accession>
<sequence length="409" mass="43417">MLALWAFARARPVDASPVTAADGGTLWPLAIAAAATVAAYATRSAGLPLVLAAGGWLAWKRRWRDLALLAAVVLPFAVAWWVRARMMGGPGYTSFLWYVDPYRPSLGTVSFGGMLERISRNTGKYAGEHIPNLLIGARDTGLARAAGVAVVGLAAAGWALRVSRAGVAELLLPLYLGLVLVWPAEWAGERFILPVLPVLLLYAAEAVAKGTSRVGAARAAGVAGTAVVLLMALPAQKAAASGGSHCRAEFRRGEPFPCVRPPWQDFFHLAGQARGTLPEGSVVLSRKPTLFWAFSGYPSRTYPFSAEPDTLLAEARRAGAEYVVVDQIDNVAAMYLAPVLIRRSKGFCVVQSMGADRPTLMGILPDAERAADTGSGRQGETVDVAFASCGPAYRRAPDGKRLGPERLLR</sequence>
<reference evidence="3" key="1">
    <citation type="submission" date="2020-02" db="EMBL/GenBank/DDBJ databases">
        <authorList>
            <person name="Meier V. D."/>
        </authorList>
    </citation>
    <scope>NUCLEOTIDE SEQUENCE</scope>
    <source>
        <strain evidence="3">AVDCRST_MAG89</strain>
    </source>
</reference>
<dbReference type="EMBL" id="CADCTV010001020">
    <property type="protein sequence ID" value="CAA9374162.1"/>
    <property type="molecule type" value="Genomic_DNA"/>
</dbReference>
<dbReference type="AlphaFoldDB" id="A0A6J4N0D6"/>
<evidence type="ECO:0000313" key="3">
    <source>
        <dbReference type="EMBL" id="CAA9374162.1"/>
    </source>
</evidence>
<feature type="transmembrane region" description="Helical" evidence="1">
    <location>
        <begin position="66"/>
        <end position="82"/>
    </location>
</feature>
<gene>
    <name evidence="3" type="ORF">AVDCRST_MAG89-4849</name>
</gene>
<keyword evidence="1" id="KW-1133">Transmembrane helix</keyword>
<evidence type="ECO:0000259" key="2">
    <source>
        <dbReference type="PROSITE" id="PS50206"/>
    </source>
</evidence>
<name>A0A6J4N0D6_9BACT</name>
<feature type="transmembrane region" description="Helical" evidence="1">
    <location>
        <begin position="31"/>
        <end position="59"/>
    </location>
</feature>
<feature type="domain" description="Rhodanese" evidence="2">
    <location>
        <begin position="35"/>
        <end position="68"/>
    </location>
</feature>
<dbReference type="InterPro" id="IPR001763">
    <property type="entry name" value="Rhodanese-like_dom"/>
</dbReference>
<feature type="transmembrane region" description="Helical" evidence="1">
    <location>
        <begin position="141"/>
        <end position="160"/>
    </location>
</feature>
<evidence type="ECO:0000256" key="1">
    <source>
        <dbReference type="SAM" id="Phobius"/>
    </source>
</evidence>
<proteinExistence type="predicted"/>
<dbReference type="PROSITE" id="PS50206">
    <property type="entry name" value="RHODANESE_3"/>
    <property type="match status" value="1"/>
</dbReference>